<protein>
    <submittedName>
        <fullName evidence="10">LexA/Signal peptidase</fullName>
    </submittedName>
</protein>
<sequence length="345" mass="36847">MLGGRAAAGGTRSSSRVRQAGGWRPYMSGRLLPKITFSTTLAVQIFCLAHLINEHVLEIRNTTGASMLPTLALDGDHVLHLRLPFLNFLHRMRSILDPTACGEGSTSNKYPYKNIGQGSFSKSDPAQGTGLKLGDLVVAISPFDPSRTVCKRVIGLPGDTVCLDPRMRPLPLSSWRGRKSPAKKTTRNSSAQANSSESAASIPGAKLRTFEDLLSELGATSAPRNNESPAEDGGVDLLKSMDTDALSQSASVSSRSTSEASPTPDTEAHNAATSANLVSSYVRSKGDVQYITIPRGHVWLAGDNMANSTDSRHYGPVPLGLIRGKAVARIWPNPAWLGNNVEFVD</sequence>
<evidence type="ECO:0000259" key="9">
    <source>
        <dbReference type="Pfam" id="PF10502"/>
    </source>
</evidence>
<dbReference type="InterPro" id="IPR052064">
    <property type="entry name" value="Mito_IMP1_subunit"/>
</dbReference>
<dbReference type="PANTHER" id="PTHR12383:SF16">
    <property type="entry name" value="MITOCHONDRIAL INNER MEMBRANE PROTEASE SUBUNIT 1"/>
    <property type="match status" value="1"/>
</dbReference>
<organism evidence="10 11">
    <name type="scientific">Testicularia cyperi</name>
    <dbReference type="NCBI Taxonomy" id="1882483"/>
    <lineage>
        <taxon>Eukaryota</taxon>
        <taxon>Fungi</taxon>
        <taxon>Dikarya</taxon>
        <taxon>Basidiomycota</taxon>
        <taxon>Ustilaginomycotina</taxon>
        <taxon>Ustilaginomycetes</taxon>
        <taxon>Ustilaginales</taxon>
        <taxon>Anthracoideaceae</taxon>
        <taxon>Testicularia</taxon>
    </lineage>
</organism>
<feature type="region of interest" description="Disordered" evidence="8">
    <location>
        <begin position="167"/>
        <end position="202"/>
    </location>
</feature>
<keyword evidence="2" id="KW-0999">Mitochondrion inner membrane</keyword>
<dbReference type="EMBL" id="KZ819188">
    <property type="protein sequence ID" value="PWZ03377.1"/>
    <property type="molecule type" value="Genomic_DNA"/>
</dbReference>
<dbReference type="GO" id="GO:0006465">
    <property type="term" value="P:signal peptide processing"/>
    <property type="evidence" value="ECO:0007669"/>
    <property type="project" value="InterPro"/>
</dbReference>
<dbReference type="PANTHER" id="PTHR12383">
    <property type="entry name" value="PROTEASE FAMILY S26 MITOCHONDRIAL INNER MEMBRANE PROTEASE-RELATED"/>
    <property type="match status" value="1"/>
</dbReference>
<evidence type="ECO:0000256" key="1">
    <source>
        <dbReference type="ARBA" id="ARBA00004273"/>
    </source>
</evidence>
<feature type="active site" evidence="7">
    <location>
        <position position="66"/>
    </location>
</feature>
<dbReference type="CDD" id="cd06530">
    <property type="entry name" value="S26_SPase_I"/>
    <property type="match status" value="2"/>
</dbReference>
<evidence type="ECO:0000313" key="11">
    <source>
        <dbReference type="Proteomes" id="UP000246740"/>
    </source>
</evidence>
<feature type="domain" description="Peptidase S26" evidence="9">
    <location>
        <begin position="42"/>
        <end position="163"/>
    </location>
</feature>
<evidence type="ECO:0000256" key="6">
    <source>
        <dbReference type="ARBA" id="ARBA00038445"/>
    </source>
</evidence>
<proteinExistence type="inferred from homology"/>
<evidence type="ECO:0000256" key="2">
    <source>
        <dbReference type="ARBA" id="ARBA00022792"/>
    </source>
</evidence>
<dbReference type="SUPFAM" id="SSF51306">
    <property type="entry name" value="LexA/Signal peptidase"/>
    <property type="match status" value="1"/>
</dbReference>
<dbReference type="GO" id="GO:0004252">
    <property type="term" value="F:serine-type endopeptidase activity"/>
    <property type="evidence" value="ECO:0007669"/>
    <property type="project" value="InterPro"/>
</dbReference>
<dbReference type="Gene3D" id="2.10.109.10">
    <property type="entry name" value="Umud Fragment, subunit A"/>
    <property type="match status" value="1"/>
</dbReference>
<dbReference type="InterPro" id="IPR019533">
    <property type="entry name" value="Peptidase_S26"/>
</dbReference>
<feature type="compositionally biased region" description="Low complexity" evidence="8">
    <location>
        <begin position="245"/>
        <end position="261"/>
    </location>
</feature>
<dbReference type="GO" id="GO:0042720">
    <property type="term" value="C:mitochondrial inner membrane peptidase complex"/>
    <property type="evidence" value="ECO:0007669"/>
    <property type="project" value="TreeGrafter"/>
</dbReference>
<feature type="compositionally biased region" description="Basic residues" evidence="8">
    <location>
        <begin position="176"/>
        <end position="186"/>
    </location>
</feature>
<dbReference type="STRING" id="1882483.A0A317XYK0"/>
<dbReference type="PROSITE" id="PS00760">
    <property type="entry name" value="SPASE_I_2"/>
    <property type="match status" value="1"/>
</dbReference>
<evidence type="ECO:0000256" key="7">
    <source>
        <dbReference type="PIRSR" id="PIRSR600223-1"/>
    </source>
</evidence>
<evidence type="ECO:0000256" key="8">
    <source>
        <dbReference type="SAM" id="MobiDB-lite"/>
    </source>
</evidence>
<dbReference type="PRINTS" id="PR00727">
    <property type="entry name" value="LEADERPTASE"/>
</dbReference>
<accession>A0A317XYK0</accession>
<evidence type="ECO:0000256" key="4">
    <source>
        <dbReference type="ARBA" id="ARBA00023128"/>
    </source>
</evidence>
<dbReference type="GO" id="GO:0006627">
    <property type="term" value="P:protein processing involved in protein targeting to mitochondrion"/>
    <property type="evidence" value="ECO:0007669"/>
    <property type="project" value="TreeGrafter"/>
</dbReference>
<name>A0A317XYK0_9BASI</name>
<dbReference type="AlphaFoldDB" id="A0A317XYK0"/>
<keyword evidence="3" id="KW-0378">Hydrolase</keyword>
<feature type="active site" evidence="7">
    <location>
        <position position="151"/>
    </location>
</feature>
<dbReference type="FunCoup" id="A0A317XYK0">
    <property type="interactions" value="266"/>
</dbReference>
<comment type="subcellular location">
    <subcellularLocation>
        <location evidence="1">Mitochondrion inner membrane</location>
    </subcellularLocation>
</comment>
<evidence type="ECO:0000256" key="5">
    <source>
        <dbReference type="ARBA" id="ARBA00023136"/>
    </source>
</evidence>
<feature type="compositionally biased region" description="Low complexity" evidence="8">
    <location>
        <begin position="189"/>
        <end position="201"/>
    </location>
</feature>
<keyword evidence="4" id="KW-0496">Mitochondrion</keyword>
<dbReference type="InterPro" id="IPR036286">
    <property type="entry name" value="LexA/Signal_pep-like_sf"/>
</dbReference>
<reference evidence="10 11" key="1">
    <citation type="journal article" date="2018" name="Mol. Biol. Evol.">
        <title>Broad Genomic Sampling Reveals a Smut Pathogenic Ancestry of the Fungal Clade Ustilaginomycotina.</title>
        <authorList>
            <person name="Kijpornyongpan T."/>
            <person name="Mondo S.J."/>
            <person name="Barry K."/>
            <person name="Sandor L."/>
            <person name="Lee J."/>
            <person name="Lipzen A."/>
            <person name="Pangilinan J."/>
            <person name="LaButti K."/>
            <person name="Hainaut M."/>
            <person name="Henrissat B."/>
            <person name="Grigoriev I.V."/>
            <person name="Spatafora J.W."/>
            <person name="Aime M.C."/>
        </authorList>
    </citation>
    <scope>NUCLEOTIDE SEQUENCE [LARGE SCALE GENOMIC DNA]</scope>
    <source>
        <strain evidence="10 11">MCA 3645</strain>
    </source>
</reference>
<evidence type="ECO:0000256" key="3">
    <source>
        <dbReference type="ARBA" id="ARBA00022801"/>
    </source>
</evidence>
<keyword evidence="11" id="KW-1185">Reference proteome</keyword>
<feature type="region of interest" description="Disordered" evidence="8">
    <location>
        <begin position="244"/>
        <end position="272"/>
    </location>
</feature>
<keyword evidence="5" id="KW-0472">Membrane</keyword>
<feature type="domain" description="Peptidase S26" evidence="9">
    <location>
        <begin position="283"/>
        <end position="331"/>
    </location>
</feature>
<comment type="similarity">
    <text evidence="6">Belongs to the peptidase S26 family. IMP1 subfamily.</text>
</comment>
<dbReference type="Proteomes" id="UP000246740">
    <property type="component" value="Unassembled WGS sequence"/>
</dbReference>
<dbReference type="InterPro" id="IPR019757">
    <property type="entry name" value="Pept_S26A_signal_pept_1_Lys-AS"/>
</dbReference>
<dbReference type="InParanoid" id="A0A317XYK0"/>
<dbReference type="Pfam" id="PF10502">
    <property type="entry name" value="Peptidase_S26"/>
    <property type="match status" value="2"/>
</dbReference>
<evidence type="ECO:0000313" key="10">
    <source>
        <dbReference type="EMBL" id="PWZ03377.1"/>
    </source>
</evidence>
<dbReference type="OrthoDB" id="308440at2759"/>
<gene>
    <name evidence="10" type="ORF">BCV70DRAFT_197596</name>
</gene>
<dbReference type="InterPro" id="IPR000223">
    <property type="entry name" value="Pept_S26A_signal_pept_1"/>
</dbReference>